<reference evidence="2 3" key="1">
    <citation type="journal article" date="2016" name="Mol. Biol. Evol.">
        <title>Comparative Genomics of Early-Diverging Mushroom-Forming Fungi Provides Insights into the Origins of Lignocellulose Decay Capabilities.</title>
        <authorList>
            <person name="Nagy L.G."/>
            <person name="Riley R."/>
            <person name="Tritt A."/>
            <person name="Adam C."/>
            <person name="Daum C."/>
            <person name="Floudas D."/>
            <person name="Sun H."/>
            <person name="Yadav J.S."/>
            <person name="Pangilinan J."/>
            <person name="Larsson K.H."/>
            <person name="Matsuura K."/>
            <person name="Barry K."/>
            <person name="Labutti K."/>
            <person name="Kuo R."/>
            <person name="Ohm R.A."/>
            <person name="Bhattacharya S.S."/>
            <person name="Shirouzu T."/>
            <person name="Yoshinaga Y."/>
            <person name="Martin F.M."/>
            <person name="Grigoriev I.V."/>
            <person name="Hibbett D.S."/>
        </authorList>
    </citation>
    <scope>NUCLEOTIDE SEQUENCE [LARGE SCALE GENOMIC DNA]</scope>
    <source>
        <strain evidence="2 3">HHB12029</strain>
    </source>
</reference>
<dbReference type="EMBL" id="KV425974">
    <property type="protein sequence ID" value="KZV94367.1"/>
    <property type="molecule type" value="Genomic_DNA"/>
</dbReference>
<evidence type="ECO:0000313" key="3">
    <source>
        <dbReference type="Proteomes" id="UP000077266"/>
    </source>
</evidence>
<name>A0A165J5R1_EXIGL</name>
<dbReference type="InterPro" id="IPR001810">
    <property type="entry name" value="F-box_dom"/>
</dbReference>
<keyword evidence="3" id="KW-1185">Reference proteome</keyword>
<accession>A0A165J5R1</accession>
<proteinExistence type="predicted"/>
<dbReference type="Proteomes" id="UP000077266">
    <property type="component" value="Unassembled WGS sequence"/>
</dbReference>
<sequence>MALRDNLAYALRLCAASSVAVIPRGALRERRASYAAAAIACVNVKLLRSIRARASVIMSMEFKTLSFDRLPSQVLRRVFTYLSLVDVIALSQTSSVLRTISIATADLWSRTRAYPSYPMDYTRRYRRPPKVTYDGPAPRVWNGILELLHRSRPVPARLALRVDVSRSYAAISNLLLAALQRSDELTLSLCGPNWTSLTSGSPPAIRRTQYLSCIGIVNIDGWLRVSSLLTNPAPSLRSFSLTVFDGSLTGSDFVRDPILPFDFLGGDAPCLRRLALRGITLPVSLPATLSQLVFFDYHPWPGLLTSGDVYTFLSHMPQLRTLGLTLRSFTIDPEDISPTDSRWKSCPHLLDVFVALTYTASADVFRAAILLLKDCMNVANVRMLLGGRWSPGRSLASARRNAPTMDALPDCMRSPEHFTIADGYVTIFSRGLHVMRYAGLQCMLGRGTTFVDFDRLTSLTLSELHWPETDDPGLAPTPSLTHLHIITASGDIFVSVLVAPWACDLLQELRFSYAPVTKTTLHLCTADCRPNCPHSSVGPTGSIALADVRRFISTNLQMSSHRMARVALAGFCVVVDPEPGLELLRLYEIADEVTLSNALEGIDGLKVPRRGGRSYSSVGDFYSGVYDGESRDDILRQDTSGTYT</sequence>
<dbReference type="PROSITE" id="PS50181">
    <property type="entry name" value="FBOX"/>
    <property type="match status" value="1"/>
</dbReference>
<dbReference type="SUPFAM" id="SSF81383">
    <property type="entry name" value="F-box domain"/>
    <property type="match status" value="1"/>
</dbReference>
<gene>
    <name evidence="2" type="ORF">EXIGLDRAFT_835061</name>
</gene>
<protein>
    <recommendedName>
        <fullName evidence="1">F-box domain-containing protein</fullName>
    </recommendedName>
</protein>
<dbReference type="OrthoDB" id="3249725at2759"/>
<dbReference type="InterPro" id="IPR036047">
    <property type="entry name" value="F-box-like_dom_sf"/>
</dbReference>
<organism evidence="2 3">
    <name type="scientific">Exidia glandulosa HHB12029</name>
    <dbReference type="NCBI Taxonomy" id="1314781"/>
    <lineage>
        <taxon>Eukaryota</taxon>
        <taxon>Fungi</taxon>
        <taxon>Dikarya</taxon>
        <taxon>Basidiomycota</taxon>
        <taxon>Agaricomycotina</taxon>
        <taxon>Agaricomycetes</taxon>
        <taxon>Auriculariales</taxon>
        <taxon>Exidiaceae</taxon>
        <taxon>Exidia</taxon>
    </lineage>
</organism>
<dbReference type="InParanoid" id="A0A165J5R1"/>
<dbReference type="AlphaFoldDB" id="A0A165J5R1"/>
<evidence type="ECO:0000259" key="1">
    <source>
        <dbReference type="PROSITE" id="PS50181"/>
    </source>
</evidence>
<evidence type="ECO:0000313" key="2">
    <source>
        <dbReference type="EMBL" id="KZV94367.1"/>
    </source>
</evidence>
<feature type="domain" description="F-box" evidence="1">
    <location>
        <begin position="64"/>
        <end position="111"/>
    </location>
</feature>
<dbReference type="Pfam" id="PF12937">
    <property type="entry name" value="F-box-like"/>
    <property type="match status" value="1"/>
</dbReference>